<reference evidence="2" key="1">
    <citation type="journal article" date="2022" name="Mol. Ecol. Resour.">
        <title>The genomes of chicory, endive, great burdock and yacon provide insights into Asteraceae palaeo-polyploidization history and plant inulin production.</title>
        <authorList>
            <person name="Fan W."/>
            <person name="Wang S."/>
            <person name="Wang H."/>
            <person name="Wang A."/>
            <person name="Jiang F."/>
            <person name="Liu H."/>
            <person name="Zhao H."/>
            <person name="Xu D."/>
            <person name="Zhang Y."/>
        </authorList>
    </citation>
    <scope>NUCLEOTIDE SEQUENCE [LARGE SCALE GENOMIC DNA]</scope>
    <source>
        <strain evidence="2">cv. Yunnan</strain>
    </source>
</reference>
<dbReference type="Proteomes" id="UP001056120">
    <property type="component" value="Linkage Group LG14"/>
</dbReference>
<reference evidence="1 2" key="2">
    <citation type="journal article" date="2022" name="Mol. Ecol. Resour.">
        <title>The genomes of chicory, endive, great burdock and yacon provide insights into Asteraceae paleo-polyploidization history and plant inulin production.</title>
        <authorList>
            <person name="Fan W."/>
            <person name="Wang S."/>
            <person name="Wang H."/>
            <person name="Wang A."/>
            <person name="Jiang F."/>
            <person name="Liu H."/>
            <person name="Zhao H."/>
            <person name="Xu D."/>
            <person name="Zhang Y."/>
        </authorList>
    </citation>
    <scope>NUCLEOTIDE SEQUENCE [LARGE SCALE GENOMIC DNA]</scope>
    <source>
        <strain evidence="2">cv. Yunnan</strain>
        <tissue evidence="1">Leaves</tissue>
    </source>
</reference>
<dbReference type="EMBL" id="CM042031">
    <property type="protein sequence ID" value="KAI3784257.1"/>
    <property type="molecule type" value="Genomic_DNA"/>
</dbReference>
<evidence type="ECO:0000313" key="1">
    <source>
        <dbReference type="EMBL" id="KAI3784257.1"/>
    </source>
</evidence>
<comment type="caution">
    <text evidence="1">The sequence shown here is derived from an EMBL/GenBank/DDBJ whole genome shotgun (WGS) entry which is preliminary data.</text>
</comment>
<name>A0ACB9GNF0_9ASTR</name>
<sequence length="96" mass="9263">MFNAFVVGKDKVVEEEVEMVRKKWDQVGLEPVEKWLGGGDGGVVAGAAGGDAVGGGWEGEVGSTGVDGDVSGGGELVIAGGEGVAGGGGVTVASSD</sequence>
<evidence type="ECO:0000313" key="2">
    <source>
        <dbReference type="Proteomes" id="UP001056120"/>
    </source>
</evidence>
<keyword evidence="2" id="KW-1185">Reference proteome</keyword>
<protein>
    <submittedName>
        <fullName evidence="1">Uncharacterized protein</fullName>
    </submittedName>
</protein>
<accession>A0ACB9GNF0</accession>
<organism evidence="1 2">
    <name type="scientific">Smallanthus sonchifolius</name>
    <dbReference type="NCBI Taxonomy" id="185202"/>
    <lineage>
        <taxon>Eukaryota</taxon>
        <taxon>Viridiplantae</taxon>
        <taxon>Streptophyta</taxon>
        <taxon>Embryophyta</taxon>
        <taxon>Tracheophyta</taxon>
        <taxon>Spermatophyta</taxon>
        <taxon>Magnoliopsida</taxon>
        <taxon>eudicotyledons</taxon>
        <taxon>Gunneridae</taxon>
        <taxon>Pentapetalae</taxon>
        <taxon>asterids</taxon>
        <taxon>campanulids</taxon>
        <taxon>Asterales</taxon>
        <taxon>Asteraceae</taxon>
        <taxon>Asteroideae</taxon>
        <taxon>Heliantheae alliance</taxon>
        <taxon>Millerieae</taxon>
        <taxon>Smallanthus</taxon>
    </lineage>
</organism>
<gene>
    <name evidence="1" type="ORF">L1987_43352</name>
</gene>
<proteinExistence type="predicted"/>